<comment type="subcellular location">
    <subcellularLocation>
        <location evidence="1">Cell membrane</location>
        <topology evidence="1">Multi-pass membrane protein</topology>
    </subcellularLocation>
</comment>
<dbReference type="CDD" id="cd13125">
    <property type="entry name" value="MATE_like_10"/>
    <property type="match status" value="1"/>
</dbReference>
<evidence type="ECO:0000256" key="4">
    <source>
        <dbReference type="ARBA" id="ARBA00022989"/>
    </source>
</evidence>
<feature type="transmembrane region" description="Helical" evidence="6">
    <location>
        <begin position="140"/>
        <end position="160"/>
    </location>
</feature>
<evidence type="ECO:0000256" key="3">
    <source>
        <dbReference type="ARBA" id="ARBA00022692"/>
    </source>
</evidence>
<proteinExistence type="predicted"/>
<organism evidence="7 8">
    <name type="scientific">Pseudomonas brassicacearum</name>
    <dbReference type="NCBI Taxonomy" id="930166"/>
    <lineage>
        <taxon>Bacteria</taxon>
        <taxon>Pseudomonadati</taxon>
        <taxon>Pseudomonadota</taxon>
        <taxon>Gammaproteobacteria</taxon>
        <taxon>Pseudomonadales</taxon>
        <taxon>Pseudomonadaceae</taxon>
        <taxon>Pseudomonas</taxon>
    </lineage>
</organism>
<keyword evidence="2" id="KW-1003">Cell membrane</keyword>
<dbReference type="InterPro" id="IPR044550">
    <property type="entry name" value="WzxE"/>
</dbReference>
<evidence type="ECO:0000256" key="6">
    <source>
        <dbReference type="SAM" id="Phobius"/>
    </source>
</evidence>
<name>A0A423H3E4_9PSED</name>
<keyword evidence="4 6" id="KW-1133">Transmembrane helix</keyword>
<evidence type="ECO:0000256" key="5">
    <source>
        <dbReference type="ARBA" id="ARBA00023136"/>
    </source>
</evidence>
<dbReference type="Pfam" id="PF01943">
    <property type="entry name" value="Polysacc_synt"/>
    <property type="match status" value="1"/>
</dbReference>
<keyword evidence="3 6" id="KW-0812">Transmembrane</keyword>
<evidence type="ECO:0000256" key="1">
    <source>
        <dbReference type="ARBA" id="ARBA00004651"/>
    </source>
</evidence>
<feature type="transmembrane region" description="Helical" evidence="6">
    <location>
        <begin position="107"/>
        <end position="128"/>
    </location>
</feature>
<evidence type="ECO:0000256" key="2">
    <source>
        <dbReference type="ARBA" id="ARBA00022475"/>
    </source>
</evidence>
<protein>
    <submittedName>
        <fullName evidence="7">O-antigen translocase</fullName>
    </submittedName>
</protein>
<feature type="transmembrane region" description="Helical" evidence="6">
    <location>
        <begin position="360"/>
        <end position="378"/>
    </location>
</feature>
<feature type="transmembrane region" description="Helical" evidence="6">
    <location>
        <begin position="7"/>
        <end position="26"/>
    </location>
</feature>
<gene>
    <name evidence="7" type="ORF">BK659_20845</name>
</gene>
<dbReference type="PANTHER" id="PTHR30250:SF30">
    <property type="entry name" value="LIPID III FLIPPASE"/>
    <property type="match status" value="1"/>
</dbReference>
<accession>A0A423H3E4</accession>
<dbReference type="InterPro" id="IPR002797">
    <property type="entry name" value="Polysacc_synth"/>
</dbReference>
<dbReference type="InterPro" id="IPR050833">
    <property type="entry name" value="Poly_Biosynth_Transport"/>
</dbReference>
<reference evidence="7 8" key="1">
    <citation type="submission" date="2016-10" db="EMBL/GenBank/DDBJ databases">
        <title>Comparative genome analysis of multiple Pseudomonas spp. focuses on biocontrol and plant growth promoting traits.</title>
        <authorList>
            <person name="Tao X.-Y."/>
            <person name="Taylor C.G."/>
        </authorList>
    </citation>
    <scope>NUCLEOTIDE SEQUENCE [LARGE SCALE GENOMIC DNA]</scope>
    <source>
        <strain evidence="7 8">48H11</strain>
    </source>
</reference>
<dbReference type="GO" id="GO:0009246">
    <property type="term" value="P:enterobacterial common antigen biosynthetic process"/>
    <property type="evidence" value="ECO:0007669"/>
    <property type="project" value="InterPro"/>
</dbReference>
<feature type="transmembrane region" description="Helical" evidence="6">
    <location>
        <begin position="326"/>
        <end position="348"/>
    </location>
</feature>
<dbReference type="PANTHER" id="PTHR30250">
    <property type="entry name" value="PST FAMILY PREDICTED COLANIC ACID TRANSPORTER"/>
    <property type="match status" value="1"/>
</dbReference>
<feature type="transmembrane region" description="Helical" evidence="6">
    <location>
        <begin position="281"/>
        <end position="306"/>
    </location>
</feature>
<keyword evidence="5 6" id="KW-0472">Membrane</keyword>
<dbReference type="GO" id="GO:0005886">
    <property type="term" value="C:plasma membrane"/>
    <property type="evidence" value="ECO:0007669"/>
    <property type="project" value="UniProtKB-SubCell"/>
</dbReference>
<comment type="caution">
    <text evidence="7">The sequence shown here is derived from an EMBL/GenBank/DDBJ whole genome shotgun (WGS) entry which is preliminary data.</text>
</comment>
<sequence length="420" mass="46557">MLTSCAHLSRIVMGFILIKIIAYYLGAEGMGALGHFMSVSTMVYMIAGGGVINAVIKYAAEYARQPRQLLRFISVSATYSAIFCFVVMCFGVVFSKEIASLVFKDSGMYWVIVILAAAQVLFAFVNLVVGVSNGLMQTNVYSKIQIFGSLCALPIIWGLISQYGSVGATLSIIVMYAITFIPALYYFWKSNFRTKVSLVKLKKIEFIRLSSYTLMLMTSAVTFPVVEIIIRQMLIDSAGYSAAGIWQGAVKLSSAYLGFFSIFLAYYFMPMVSRIEIKRDIGFLTLKFVMLMMVVFCIGAGTLYVWRAFFIPLILSPSFSSLDDVIIYQLVGDLFKVLSYVIGFVAVAKAATKVYIAAELIQNALFLLLSVLMLKIYPDTKGVMIGYAISYVAYFFVVIVVFAIYLRFTSLGGRSDAVHC</sequence>
<feature type="transmembrane region" description="Helical" evidence="6">
    <location>
        <begin position="209"/>
        <end position="230"/>
    </location>
</feature>
<dbReference type="Proteomes" id="UP000286071">
    <property type="component" value="Unassembled WGS sequence"/>
</dbReference>
<feature type="transmembrane region" description="Helical" evidence="6">
    <location>
        <begin position="72"/>
        <end position="95"/>
    </location>
</feature>
<evidence type="ECO:0000313" key="7">
    <source>
        <dbReference type="EMBL" id="RON06767.1"/>
    </source>
</evidence>
<dbReference type="EMBL" id="MOBJ01000014">
    <property type="protein sequence ID" value="RON06767.1"/>
    <property type="molecule type" value="Genomic_DNA"/>
</dbReference>
<feature type="transmembrane region" description="Helical" evidence="6">
    <location>
        <begin position="166"/>
        <end position="188"/>
    </location>
</feature>
<feature type="transmembrane region" description="Helical" evidence="6">
    <location>
        <begin position="32"/>
        <end position="60"/>
    </location>
</feature>
<feature type="transmembrane region" description="Helical" evidence="6">
    <location>
        <begin position="384"/>
        <end position="406"/>
    </location>
</feature>
<feature type="transmembrane region" description="Helical" evidence="6">
    <location>
        <begin position="250"/>
        <end position="269"/>
    </location>
</feature>
<evidence type="ECO:0000313" key="8">
    <source>
        <dbReference type="Proteomes" id="UP000286071"/>
    </source>
</evidence>
<dbReference type="AlphaFoldDB" id="A0A423H3E4"/>